<proteinExistence type="predicted"/>
<gene>
    <name evidence="2" type="ORF">ALECFALPRED_002203</name>
</gene>
<dbReference type="OrthoDB" id="5428711at2759"/>
<dbReference type="Proteomes" id="UP000664203">
    <property type="component" value="Unassembled WGS sequence"/>
</dbReference>
<feature type="compositionally biased region" description="Basic and acidic residues" evidence="1">
    <location>
        <begin position="291"/>
        <end position="303"/>
    </location>
</feature>
<evidence type="ECO:0000313" key="2">
    <source>
        <dbReference type="EMBL" id="CAF9906337.1"/>
    </source>
</evidence>
<sequence length="324" mass="37101">MVYEDVPRELVDCCLLGEIMRPMEWKVLPYSNVVRLGFVRAQMREREEKERREKEQSQRSDQEVTSRRREEMQRYTRQMWERQEREWKKKEQAERDTREREQRHQVERERQETERQERMAHERVSAAEVLVELPYKLRSRTATAPDPSLGEQGASTPVPGFPPPHDIPMPLVEEQRASAGADQTGLLAPPPRPSFAVTPGHRAAPPDVPGSSLEERHALTPFHGSMLQDAPGSPFQEQHAPPNTGRRDAPEAFSREQRRFAAMYGAGFFLLPQQPSGEQNAPIQGGLSERPSGEQDPTARDESPEQQSPGEQMQTESPDQEDIL</sequence>
<feature type="region of interest" description="Disordered" evidence="1">
    <location>
        <begin position="141"/>
        <end position="258"/>
    </location>
</feature>
<organism evidence="2 3">
    <name type="scientific">Alectoria fallacina</name>
    <dbReference type="NCBI Taxonomy" id="1903189"/>
    <lineage>
        <taxon>Eukaryota</taxon>
        <taxon>Fungi</taxon>
        <taxon>Dikarya</taxon>
        <taxon>Ascomycota</taxon>
        <taxon>Pezizomycotina</taxon>
        <taxon>Lecanoromycetes</taxon>
        <taxon>OSLEUM clade</taxon>
        <taxon>Lecanoromycetidae</taxon>
        <taxon>Lecanorales</taxon>
        <taxon>Lecanorineae</taxon>
        <taxon>Parmeliaceae</taxon>
        <taxon>Alectoria</taxon>
    </lineage>
</organism>
<feature type="region of interest" description="Disordered" evidence="1">
    <location>
        <begin position="271"/>
        <end position="324"/>
    </location>
</feature>
<dbReference type="AlphaFoldDB" id="A0A8H3HXC8"/>
<comment type="caution">
    <text evidence="2">The sequence shown here is derived from an EMBL/GenBank/DDBJ whole genome shotgun (WGS) entry which is preliminary data.</text>
</comment>
<feature type="compositionally biased region" description="Basic and acidic residues" evidence="1">
    <location>
        <begin position="245"/>
        <end position="258"/>
    </location>
</feature>
<accession>A0A8H3HXC8</accession>
<name>A0A8H3HXC8_9LECA</name>
<dbReference type="EMBL" id="CAJPDR010000016">
    <property type="protein sequence ID" value="CAF9906337.1"/>
    <property type="molecule type" value="Genomic_DNA"/>
</dbReference>
<keyword evidence="3" id="KW-1185">Reference proteome</keyword>
<feature type="region of interest" description="Disordered" evidence="1">
    <location>
        <begin position="45"/>
        <end position="121"/>
    </location>
</feature>
<evidence type="ECO:0000313" key="3">
    <source>
        <dbReference type="Proteomes" id="UP000664203"/>
    </source>
</evidence>
<reference evidence="2" key="1">
    <citation type="submission" date="2021-03" db="EMBL/GenBank/DDBJ databases">
        <authorList>
            <person name="Tagirdzhanova G."/>
        </authorList>
    </citation>
    <scope>NUCLEOTIDE SEQUENCE</scope>
</reference>
<evidence type="ECO:0000256" key="1">
    <source>
        <dbReference type="SAM" id="MobiDB-lite"/>
    </source>
</evidence>
<protein>
    <submittedName>
        <fullName evidence="2">Uncharacterized protein</fullName>
    </submittedName>
</protein>
<feature type="compositionally biased region" description="Polar residues" evidence="1">
    <location>
        <begin position="305"/>
        <end position="317"/>
    </location>
</feature>
<feature type="compositionally biased region" description="Polar residues" evidence="1">
    <location>
        <begin position="273"/>
        <end position="282"/>
    </location>
</feature>